<evidence type="ECO:0000313" key="5">
    <source>
        <dbReference type="EMBL" id="CAI2369018.1"/>
    </source>
</evidence>
<accession>A0AAD1UKN4</accession>
<feature type="region of interest" description="Disordered" evidence="3">
    <location>
        <begin position="62"/>
        <end position="81"/>
    </location>
</feature>
<dbReference type="PANTHER" id="PTHR45926">
    <property type="entry name" value="OSJNBA0053K19.4 PROTEIN"/>
    <property type="match status" value="1"/>
</dbReference>
<gene>
    <name evidence="5" type="ORF">ECRASSUSDP1_LOCUS10315</name>
</gene>
<sequence>MLNKTQLTLEVKQAFALNSLLSGTSFRFDLFEASKKKCVQNRNKTKKKAVKTSKPPEYFAIPPSVGDELPSNAPGSMGSFNDAELAQNDLENGLGRRTSRRERKPATKQDLGYEEPKPIKGVKLSGASREIFRKCEELINSMKDSFGRIPELASFSSQFEEEINNLRDGKYMSTSMLGNSIRKLMNGVVTKFSSNPMLANRVVEMINKFEESFASIDEKVLFEETKLDSYLARKKSGCYGGKKKLMKPGSRSDEDFDRPMSNEEKKNLSRAIRNLTATQLKGIISIVKDMFPEKNGMLEFDIDILPPNKCRELEGYVMRVKNEGKKPQRVGGVVSPAGLMKQKSGGPSPFQGRATNSDEFGRKTGYQSTLASKAPPYPADLSNPSSDSDSESSNSSGKSHGM</sequence>
<feature type="compositionally biased region" description="Low complexity" evidence="3">
    <location>
        <begin position="382"/>
        <end position="396"/>
    </location>
</feature>
<evidence type="ECO:0000313" key="6">
    <source>
        <dbReference type="Proteomes" id="UP001295684"/>
    </source>
</evidence>
<evidence type="ECO:0000256" key="2">
    <source>
        <dbReference type="ARBA" id="ARBA00023163"/>
    </source>
</evidence>
<name>A0AAD1UKN4_EUPCR</name>
<reference evidence="5" key="1">
    <citation type="submission" date="2023-07" db="EMBL/GenBank/DDBJ databases">
        <authorList>
            <consortium name="AG Swart"/>
            <person name="Singh M."/>
            <person name="Singh A."/>
            <person name="Seah K."/>
            <person name="Emmerich C."/>
        </authorList>
    </citation>
    <scope>NUCLEOTIDE SEQUENCE</scope>
    <source>
        <strain evidence="5">DP1</strain>
    </source>
</reference>
<organism evidence="5 6">
    <name type="scientific">Euplotes crassus</name>
    <dbReference type="NCBI Taxonomy" id="5936"/>
    <lineage>
        <taxon>Eukaryota</taxon>
        <taxon>Sar</taxon>
        <taxon>Alveolata</taxon>
        <taxon>Ciliophora</taxon>
        <taxon>Intramacronucleata</taxon>
        <taxon>Spirotrichea</taxon>
        <taxon>Hypotrichia</taxon>
        <taxon>Euplotida</taxon>
        <taxon>Euplotidae</taxon>
        <taxon>Moneuplotes</taxon>
    </lineage>
</organism>
<dbReference type="InterPro" id="IPR038336">
    <property type="entry name" value="NET_sf"/>
</dbReference>
<feature type="compositionally biased region" description="Basic and acidic residues" evidence="3">
    <location>
        <begin position="250"/>
        <end position="263"/>
    </location>
</feature>
<feature type="region of interest" description="Disordered" evidence="3">
    <location>
        <begin position="92"/>
        <end position="119"/>
    </location>
</feature>
<feature type="region of interest" description="Disordered" evidence="3">
    <location>
        <begin position="327"/>
        <end position="402"/>
    </location>
</feature>
<evidence type="ECO:0000256" key="3">
    <source>
        <dbReference type="SAM" id="MobiDB-lite"/>
    </source>
</evidence>
<dbReference type="Proteomes" id="UP001295684">
    <property type="component" value="Unassembled WGS sequence"/>
</dbReference>
<feature type="region of interest" description="Disordered" evidence="3">
    <location>
        <begin position="242"/>
        <end position="263"/>
    </location>
</feature>
<keyword evidence="2" id="KW-0804">Transcription</keyword>
<dbReference type="Gene3D" id="1.20.1270.220">
    <property type="match status" value="1"/>
</dbReference>
<protein>
    <recommendedName>
        <fullName evidence="4">NET domain-containing protein</fullName>
    </recommendedName>
</protein>
<keyword evidence="6" id="KW-1185">Reference proteome</keyword>
<keyword evidence="1" id="KW-0805">Transcription regulation</keyword>
<evidence type="ECO:0000256" key="1">
    <source>
        <dbReference type="ARBA" id="ARBA00023015"/>
    </source>
</evidence>
<dbReference type="EMBL" id="CAMPGE010010166">
    <property type="protein sequence ID" value="CAI2369018.1"/>
    <property type="molecule type" value="Genomic_DNA"/>
</dbReference>
<dbReference type="InterPro" id="IPR027353">
    <property type="entry name" value="NET_dom"/>
</dbReference>
<dbReference type="PROSITE" id="PS51525">
    <property type="entry name" value="NET"/>
    <property type="match status" value="1"/>
</dbReference>
<dbReference type="AlphaFoldDB" id="A0AAD1UKN4"/>
<proteinExistence type="predicted"/>
<evidence type="ECO:0000259" key="4">
    <source>
        <dbReference type="PROSITE" id="PS51525"/>
    </source>
</evidence>
<dbReference type="Pfam" id="PF17035">
    <property type="entry name" value="BET"/>
    <property type="match status" value="1"/>
</dbReference>
<feature type="domain" description="NET" evidence="4">
    <location>
        <begin position="250"/>
        <end position="328"/>
    </location>
</feature>
<comment type="caution">
    <text evidence="5">The sequence shown here is derived from an EMBL/GenBank/DDBJ whole genome shotgun (WGS) entry which is preliminary data.</text>
</comment>